<proteinExistence type="predicted"/>
<feature type="domain" description="Haemolysin-type calcium binding-related" evidence="5">
    <location>
        <begin position="1451"/>
        <end position="1491"/>
    </location>
</feature>
<dbReference type="GO" id="GO:0005576">
    <property type="term" value="C:extracellular region"/>
    <property type="evidence" value="ECO:0007669"/>
    <property type="project" value="UniProtKB-SubCell"/>
</dbReference>
<feature type="region of interest" description="Disordered" evidence="4">
    <location>
        <begin position="197"/>
        <end position="216"/>
    </location>
</feature>
<dbReference type="Pfam" id="PF06594">
    <property type="entry name" value="HCBP_related"/>
    <property type="match status" value="14"/>
</dbReference>
<feature type="domain" description="Haemolysin-type calcium binding-related" evidence="5">
    <location>
        <begin position="1202"/>
        <end position="1240"/>
    </location>
</feature>
<sequence length="2926" mass="300397">MAGTDAMYEGLVGDISTFIDDMSKMATDEADPNAVPGSVGQDFGAEFQDIEQLASDLGNVPLDAGSTAANLAGTAGVPVQEATQAYNDYMNGSASTDQVNQALIRAFSAYTTASAAPDDGVDPSDPAAMPTAAQMGETLEAEGKLIMIVGNVLTFSGAPEVGLPLSAIGAIMAYVGTDDDDKVKEVREVVSAINEWLNHHDDNDDDPPGGSAGATAEHDLGLARSETDPVVLDLTGNGLNLTALSGSSTYFDFSNDGFAQQTSWVGAGTGILCLDPDGSAITNGTQMIDSFAQLQALAGNTQTIDASNPLYNELRVWVADGATGNAAGSGKLMTLSQLGITSISLAALATNQTIGDDTVTATASYTLADGSTREIASVSLAQSSMNTVSDTTTTISPTIAALPQIAGSGTLRDLQSAMMGDPVLVALVQSFAALPVTTAAAMLTADAQAIMYEWAGVESVSPSSRGQVDARQLEFIEAFLGEKYSNPLFGPNPIYHAVPDVNAAWNELYSSVFAQLLLQSPTLATLVPEFSYQDGSVVSAQGFDAIQSAFARLGDLSIANSTSWEMELRVADAYRLETGMALADFEVVVAAQSSDAIGSLANAIASNLAVSVDANGRLTETGTSINDTFYAGQGIALMIGNGGGETYDDPSTQHDTFVYQLGDGSLEIEEFDGLGRNSTNTLQFGVDITAADVRVSSQNGDVMLTLADGSTIRLDGMLTSIYDGVQVVTFADGSQWSRNQIVALATVAQGTRELTGSKGADLIDGGSGNVYELDLGGNDTFVFDIGYGTLEIDETDTSANPHNVLQLGAGITPDMIQVSADKAGDVILTIGSSGDQVKVDGMLASTAQGVQEIVFANGTTWTSNDLFALELQDATTGADVLYGSTAAERFDGKGGNDLELGGGANDTFVFNQGYGALEINETEAGTATNVLSLGAGITTSSLRVQVDSLGDLILTDGTTGDRIQLDGMFTNARQGVQSVQFADGTTLSLQQLIQLQTTGTSGADTLYGSSGVDLFDGKGGNDVEIGNGGNDTFVFNAGYGMLEIAQTNFADNADSVLKLGAGISAASLVVHAQGQSLELTDGISGDQITLNNALEGSYLGVQSVEFADGTTLSRQQLILLETTGTTGADSLYGSSGAELFDGKGGNDIEVGNGGNDTFIFNTGYGALEIDQLNVANNPESVLKLGAGISSASLVVRSQGSALELTDGISGDQITLDNAMEGSYFGVQSVQFADGTTLSIQQLLLLETTGTSGADTLYGSTDANLFDGKGGNDIEVGNGGNDTFIFNAGYGLLEIDQTNLANNASSVLKLGAGISAASLVVRSQGRGLELTDGISGDQITLNNALVGSYFGVQSVQFADGTNLSLQQLILLETTGTTGADSLYGTTDAELFDGKGGNDVEVGNGGNDTFVFNAGYGTLEIDQANVSANADSVLKLGTGISAASIVVRSQGYDLELSDGISDDLIKLDSALFDERYGVQTVEFADGTVWTRDQLIRAETTGTTGSETLYGIDGPDLFDGKGGSDVEVGNGGNDTFVFNAGYGALEINEYNNALENPESVLQFGAGIDKSAIRVQSNSFDLEITDGIAGDQITVDWGLNGPGEGVQLVEFADGTTWTRAQLIRMETTGTTGADSLYGGGNDANLFDGKGGNDYESGTGDNDTFVFNAGYGHLEIHETPQSGTQANVLELGAGIAATSLSVQESGNNLLLTDGVTGDQIQIDGMMASTYDGVQTVQFADGTSLTRQQILRLATTGTTGNDWLWGTSGADVFDGKGGNDNEWGGGGSDTFIYNSGYGKLDITEYGAATDTSVLQLGAGISAASVMVRGNDDGLVLTDGITGDQITIENELSNAIGGIQQVQFADGTVWTRADMIALATTAGTPGNDSMYGSSGADMLDGKGGNDYISGGGGNDTFVFDAGYGQLEIQEEDTNQARDNLLLLHGVASTALTTRAAQGGGNLVLTDGVSGDQITLDGVLGLSGEYGVQQVQFDDGTTVSLQQLINASLVSTIGSDSLYGGAGAERFDGQGGGDFESGNGGADTFVFGAGYGSLEIKESIFSTGVATLQLTAGITATSLRASTDIYGNLTLTDGIAGDRIQLDSMLQDPGIGEMGVGEITFADGTTWTRQQLLQLAATGTVGDDTIYGGAASVVFDGKGGNDSISARGEQDTFIFNAGYGHLEINEVNWGLGEDVLQLGAGISASSITVKVDRAGDILLGDGVTGDQIQVDSQLTNTLYGVGLVQFSDGTAWTGAQLVQMAESETPSAGDDLLFGTPGADLFDGKGGDDYENGDGGADTFVFNAGYGQLEISEYNGSNAVLQLGAGISASSVVVSMTSNGYMLTDGIDGDRITLDYQRNNSSYGVQQVHFADGTTWSAQDLTTKAVGFLGTSGNDSMTGTSAPELFDGAGGNDTVSGGGGGDTFIFNAGYGQLEISEIEVSGATNVLQFGAGVDEASLRVALNGNYGYTLTDGIAGDRILLDYVSLSSYYGVQQVQFADGTTLSATQLQQMALSAPGTTGDDTLTRGSGADLIDGLGGNDVVTGGGGGDTFVFNSGYGHLEIIESEPGTSTNVLKLGTGISESDIKVATNISYGIVLTDGVTGDQITLDQAAASAAYGVQQVQFADGTTWTGSQLQQMALSAPGTTGDDTLMRGSGPDLIDGLGGNDVVVGGGGGDTFVFNQGYGHLEIAEGEPGTSTNVLQLGGGISESNVKVSENASYGVVLTDGLTSDQITLDYAVASPIYGVQQVQFADGTMWTGAQLLQMAMTGTAWADTLYGSPGNDLLNGEGGTDTVYGDAGSDTYVLDPGYGTLTVVNGMAGNSNVPSGELSIGNENPSDIWLQQVGKDLHVDIMGSSTEATIQGWFGNSYSQLSGLTVNGGSAGTLTLDNAQVSQLVQAMATFSSANPGFDPTAMSNPTITDQTVLAAVSSSWHQ</sequence>
<dbReference type="Gene3D" id="2.150.10.10">
    <property type="entry name" value="Serralysin-like metalloprotease, C-terminal"/>
    <property type="match status" value="6"/>
</dbReference>
<evidence type="ECO:0000259" key="5">
    <source>
        <dbReference type="Pfam" id="PF06594"/>
    </source>
</evidence>
<feature type="domain" description="Haemolysin-type calcium binding-related" evidence="5">
    <location>
        <begin position="1703"/>
        <end position="1743"/>
    </location>
</feature>
<feature type="domain" description="Haemolysin-type calcium binding-related" evidence="5">
    <location>
        <begin position="1077"/>
        <end position="1115"/>
    </location>
</feature>
<dbReference type="STRING" id="420953.SAMN05192543_10788"/>
<evidence type="ECO:0000256" key="2">
    <source>
        <dbReference type="ARBA" id="ARBA00022525"/>
    </source>
</evidence>
<dbReference type="RefSeq" id="WP_177228308.1">
    <property type="nucleotide sequence ID" value="NZ_FOQU01000007.1"/>
</dbReference>
<dbReference type="Proteomes" id="UP000199548">
    <property type="component" value="Unassembled WGS sequence"/>
</dbReference>
<dbReference type="PANTHER" id="PTHR38340">
    <property type="entry name" value="S-LAYER PROTEIN"/>
    <property type="match status" value="1"/>
</dbReference>
<dbReference type="InterPro" id="IPR010566">
    <property type="entry name" value="Haemolys_ca-bd"/>
</dbReference>
<dbReference type="InterPro" id="IPR018511">
    <property type="entry name" value="Hemolysin-typ_Ca-bd_CS"/>
</dbReference>
<evidence type="ECO:0000313" key="7">
    <source>
        <dbReference type="Proteomes" id="UP000199548"/>
    </source>
</evidence>
<keyword evidence="2" id="KW-0964">Secreted</keyword>
<accession>A0A1I3R8E5</accession>
<feature type="domain" description="Haemolysin-type calcium binding-related" evidence="5">
    <location>
        <begin position="1327"/>
        <end position="1365"/>
    </location>
</feature>
<feature type="domain" description="Haemolysin-type calcium binding-related" evidence="5">
    <location>
        <begin position="2216"/>
        <end position="2248"/>
    </location>
</feature>
<feature type="domain" description="Haemolysin-type calcium binding-related" evidence="5">
    <location>
        <begin position="1577"/>
        <end position="1617"/>
    </location>
</feature>
<dbReference type="Pfam" id="PF00353">
    <property type="entry name" value="HemolysinCabind"/>
    <property type="match status" value="16"/>
</dbReference>
<dbReference type="PANTHER" id="PTHR38340:SF1">
    <property type="entry name" value="S-LAYER PROTEIN"/>
    <property type="match status" value="1"/>
</dbReference>
<feature type="domain" description="Haemolysin-type calcium binding-related" evidence="5">
    <location>
        <begin position="2341"/>
        <end position="2371"/>
    </location>
</feature>
<evidence type="ECO:0000256" key="1">
    <source>
        <dbReference type="ARBA" id="ARBA00004613"/>
    </source>
</evidence>
<gene>
    <name evidence="6" type="ORF">SAMN05192543_10788</name>
</gene>
<evidence type="ECO:0000256" key="3">
    <source>
        <dbReference type="ARBA" id="ARBA00022837"/>
    </source>
</evidence>
<keyword evidence="7" id="KW-1185">Reference proteome</keyword>
<dbReference type="InterPro" id="IPR011049">
    <property type="entry name" value="Serralysin-like_metalloprot_C"/>
</dbReference>
<comment type="subcellular location">
    <subcellularLocation>
        <location evidence="1">Secreted</location>
    </subcellularLocation>
</comment>
<dbReference type="InterPro" id="IPR001343">
    <property type="entry name" value="Hemolysn_Ca-bd"/>
</dbReference>
<dbReference type="SUPFAM" id="SSF51120">
    <property type="entry name" value="beta-Roll"/>
    <property type="match status" value="15"/>
</dbReference>
<feature type="domain" description="Haemolysin-type calcium binding-related" evidence="5">
    <location>
        <begin position="2718"/>
        <end position="2753"/>
    </location>
</feature>
<feature type="domain" description="Haemolysin-type calcium binding-related" evidence="5">
    <location>
        <begin position="951"/>
        <end position="990"/>
    </location>
</feature>
<reference evidence="6 7" key="1">
    <citation type="submission" date="2016-10" db="EMBL/GenBank/DDBJ databases">
        <authorList>
            <person name="de Groot N.N."/>
        </authorList>
    </citation>
    <scope>NUCLEOTIDE SEQUENCE [LARGE SCALE GENOMIC DNA]</scope>
    <source>
        <strain evidence="6 7">LMG 23650</strain>
    </source>
</reference>
<evidence type="ECO:0000256" key="4">
    <source>
        <dbReference type="SAM" id="MobiDB-lite"/>
    </source>
</evidence>
<dbReference type="PROSITE" id="PS00330">
    <property type="entry name" value="HEMOLYSIN_CALCIUM"/>
    <property type="match status" value="1"/>
</dbReference>
<feature type="domain" description="Haemolysin-type calcium binding-related" evidence="5">
    <location>
        <begin position="825"/>
        <end position="865"/>
    </location>
</feature>
<feature type="domain" description="Haemolysin-type calcium binding-related" evidence="5">
    <location>
        <begin position="1954"/>
        <end position="1993"/>
    </location>
</feature>
<dbReference type="EMBL" id="FOQU01000007">
    <property type="protein sequence ID" value="SFJ42385.1"/>
    <property type="molecule type" value="Genomic_DNA"/>
</dbReference>
<dbReference type="InterPro" id="IPR050557">
    <property type="entry name" value="RTX_toxin/Mannuronan_C5-epim"/>
</dbReference>
<dbReference type="GO" id="GO:0005509">
    <property type="term" value="F:calcium ion binding"/>
    <property type="evidence" value="ECO:0007669"/>
    <property type="project" value="InterPro"/>
</dbReference>
<evidence type="ECO:0000313" key="6">
    <source>
        <dbReference type="EMBL" id="SFJ42385.1"/>
    </source>
</evidence>
<feature type="domain" description="Haemolysin-type calcium binding-related" evidence="5">
    <location>
        <begin position="1828"/>
        <end position="1867"/>
    </location>
</feature>
<feature type="domain" description="Haemolysin-type calcium binding-related" evidence="5">
    <location>
        <begin position="2589"/>
        <end position="2625"/>
    </location>
</feature>
<keyword evidence="3" id="KW-0106">Calcium</keyword>
<name>A0A1I3R8E5_9BURK</name>
<organism evidence="6 7">
    <name type="scientific">Paraburkholderia megapolitana</name>
    <dbReference type="NCBI Taxonomy" id="420953"/>
    <lineage>
        <taxon>Bacteria</taxon>
        <taxon>Pseudomonadati</taxon>
        <taxon>Pseudomonadota</taxon>
        <taxon>Betaproteobacteria</taxon>
        <taxon>Burkholderiales</taxon>
        <taxon>Burkholderiaceae</taxon>
        <taxon>Paraburkholderia</taxon>
    </lineage>
</organism>
<protein>
    <submittedName>
        <fullName evidence="6">Haemolysin-type calcium binding protein related domain-containing protein</fullName>
    </submittedName>
</protein>